<sequence>MVEDPVEIISTFMNMLRQPNLSARAIQKIGEFAYQHCTLYDGLFSGLIEVMKQQTIQKRLNLFYTVDNLCKNNQKYNFEGYVEQTQQFLEELVNLVVERPPQGKVEKCVLTNAHNVRKVLSIWKSRDIVSEKQFEGLNTMLTNLLESQTSNKDMFWKRVVEDRDKQKKHREESWYQPMSMDGNTEFKRAWEKAKVFSEHDYQLFKKYRIRYDSIKAE</sequence>
<dbReference type="InterPro" id="IPR008942">
    <property type="entry name" value="ENTH_VHS"/>
</dbReference>
<gene>
    <name evidence="3" type="ORF">HK103_001287</name>
</gene>
<evidence type="ECO:0000313" key="4">
    <source>
        <dbReference type="Proteomes" id="UP001210925"/>
    </source>
</evidence>
<evidence type="ECO:0000259" key="1">
    <source>
        <dbReference type="Pfam" id="PF12243"/>
    </source>
</evidence>
<organism evidence="3 4">
    <name type="scientific">Boothiomyces macroporosus</name>
    <dbReference type="NCBI Taxonomy" id="261099"/>
    <lineage>
        <taxon>Eukaryota</taxon>
        <taxon>Fungi</taxon>
        <taxon>Fungi incertae sedis</taxon>
        <taxon>Chytridiomycota</taxon>
        <taxon>Chytridiomycota incertae sedis</taxon>
        <taxon>Chytridiomycetes</taxon>
        <taxon>Rhizophydiales</taxon>
        <taxon>Terramycetaceae</taxon>
        <taxon>Boothiomyces</taxon>
    </lineage>
</organism>
<feature type="domain" description="CTD kinase subunit gamma Ctk3 N-terminal" evidence="1">
    <location>
        <begin position="4"/>
        <end position="129"/>
    </location>
</feature>
<dbReference type="PANTHER" id="PTHR28291">
    <property type="entry name" value="CTD KINASE SUBUNIT GAMMA"/>
    <property type="match status" value="1"/>
</dbReference>
<dbReference type="GO" id="GO:0045943">
    <property type="term" value="P:positive regulation of transcription by RNA polymerase I"/>
    <property type="evidence" value="ECO:0007669"/>
    <property type="project" value="TreeGrafter"/>
</dbReference>
<dbReference type="SUPFAM" id="SSF48464">
    <property type="entry name" value="ENTH/VHS domain"/>
    <property type="match status" value="1"/>
</dbReference>
<dbReference type="InterPro" id="IPR042326">
    <property type="entry name" value="Ctk3"/>
</dbReference>
<dbReference type="Pfam" id="PF12350">
    <property type="entry name" value="CTK3_C"/>
    <property type="match status" value="1"/>
</dbReference>
<reference evidence="3" key="1">
    <citation type="submission" date="2020-05" db="EMBL/GenBank/DDBJ databases">
        <title>Phylogenomic resolution of chytrid fungi.</title>
        <authorList>
            <person name="Stajich J.E."/>
            <person name="Amses K."/>
            <person name="Simmons R."/>
            <person name="Seto K."/>
            <person name="Myers J."/>
            <person name="Bonds A."/>
            <person name="Quandt C.A."/>
            <person name="Barry K."/>
            <person name="Liu P."/>
            <person name="Grigoriev I."/>
            <person name="Longcore J.E."/>
            <person name="James T.Y."/>
        </authorList>
    </citation>
    <scope>NUCLEOTIDE SEQUENCE</scope>
    <source>
        <strain evidence="3">PLAUS21</strain>
    </source>
</reference>
<dbReference type="GO" id="GO:0032786">
    <property type="term" value="P:positive regulation of DNA-templated transcription, elongation"/>
    <property type="evidence" value="ECO:0007669"/>
    <property type="project" value="InterPro"/>
</dbReference>
<dbReference type="PANTHER" id="PTHR28291:SF1">
    <property type="entry name" value="CTD KINASE SUBUNIT GAMMA"/>
    <property type="match status" value="1"/>
</dbReference>
<dbReference type="InterPro" id="IPR024637">
    <property type="entry name" value="Ctk3_C"/>
</dbReference>
<comment type="caution">
    <text evidence="3">The sequence shown here is derived from an EMBL/GenBank/DDBJ whole genome shotgun (WGS) entry which is preliminary data.</text>
</comment>
<accession>A0AAD5UET7</accession>
<keyword evidence="4" id="KW-1185">Reference proteome</keyword>
<evidence type="ECO:0000259" key="2">
    <source>
        <dbReference type="Pfam" id="PF12350"/>
    </source>
</evidence>
<name>A0AAD5UET7_9FUNG</name>
<evidence type="ECO:0000313" key="3">
    <source>
        <dbReference type="EMBL" id="KAJ3252732.1"/>
    </source>
</evidence>
<feature type="domain" description="CTD kinase subunit gamma Ctk3 C-terminal" evidence="2">
    <location>
        <begin position="156"/>
        <end position="205"/>
    </location>
</feature>
<dbReference type="AlphaFoldDB" id="A0AAD5UET7"/>
<dbReference type="GO" id="GO:0070692">
    <property type="term" value="C:CTDK-1 complex"/>
    <property type="evidence" value="ECO:0007669"/>
    <property type="project" value="InterPro"/>
</dbReference>
<proteinExistence type="predicted"/>
<dbReference type="Pfam" id="PF12243">
    <property type="entry name" value="CTK3"/>
    <property type="match status" value="1"/>
</dbReference>
<dbReference type="EMBL" id="JADGKB010000131">
    <property type="protein sequence ID" value="KAJ3252732.1"/>
    <property type="molecule type" value="Genomic_DNA"/>
</dbReference>
<dbReference type="Proteomes" id="UP001210925">
    <property type="component" value="Unassembled WGS sequence"/>
</dbReference>
<dbReference type="Gene3D" id="1.25.40.90">
    <property type="match status" value="1"/>
</dbReference>
<evidence type="ECO:0008006" key="5">
    <source>
        <dbReference type="Google" id="ProtNLM"/>
    </source>
</evidence>
<dbReference type="InterPro" id="IPR024638">
    <property type="entry name" value="Ctk3_N"/>
</dbReference>
<protein>
    <recommendedName>
        <fullName evidence="5">CID domain-containing protein</fullName>
    </recommendedName>
</protein>